<evidence type="ECO:0000256" key="3">
    <source>
        <dbReference type="PROSITE-ProRule" id="PRU00339"/>
    </source>
</evidence>
<protein>
    <submittedName>
        <fullName evidence="5">Uncharacterized protein</fullName>
    </submittedName>
</protein>
<evidence type="ECO:0000256" key="1">
    <source>
        <dbReference type="ARBA" id="ARBA00022737"/>
    </source>
</evidence>
<dbReference type="InterPro" id="IPR013105">
    <property type="entry name" value="TPR_2"/>
</dbReference>
<feature type="region of interest" description="Disordered" evidence="4">
    <location>
        <begin position="1"/>
        <end position="59"/>
    </location>
</feature>
<keyword evidence="1" id="KW-0677">Repeat</keyword>
<reference evidence="5 6" key="1">
    <citation type="submission" date="2019-01" db="EMBL/GenBank/DDBJ databases">
        <authorList>
            <person name="Alioto T."/>
            <person name="Alioto T."/>
        </authorList>
    </citation>
    <scope>NUCLEOTIDE SEQUENCE [LARGE SCALE GENOMIC DNA]</scope>
</reference>
<dbReference type="PANTHER" id="PTHR22904">
    <property type="entry name" value="TPR REPEAT CONTAINING PROTEIN"/>
    <property type="match status" value="1"/>
</dbReference>
<evidence type="ECO:0000256" key="4">
    <source>
        <dbReference type="SAM" id="MobiDB-lite"/>
    </source>
</evidence>
<dbReference type="PROSITE" id="PS50005">
    <property type="entry name" value="TPR"/>
    <property type="match status" value="1"/>
</dbReference>
<evidence type="ECO:0000313" key="5">
    <source>
        <dbReference type="EMBL" id="VFV27294.1"/>
    </source>
</evidence>
<dbReference type="AlphaFoldDB" id="A0A485N507"/>
<name>A0A485N507_LYNPA</name>
<organism evidence="5 6">
    <name type="scientific">Lynx pardinus</name>
    <name type="common">Iberian lynx</name>
    <name type="synonym">Felis pardina</name>
    <dbReference type="NCBI Taxonomy" id="191816"/>
    <lineage>
        <taxon>Eukaryota</taxon>
        <taxon>Metazoa</taxon>
        <taxon>Chordata</taxon>
        <taxon>Craniata</taxon>
        <taxon>Vertebrata</taxon>
        <taxon>Euteleostomi</taxon>
        <taxon>Mammalia</taxon>
        <taxon>Eutheria</taxon>
        <taxon>Laurasiatheria</taxon>
        <taxon>Carnivora</taxon>
        <taxon>Feliformia</taxon>
        <taxon>Felidae</taxon>
        <taxon>Felinae</taxon>
        <taxon>Lynx</taxon>
    </lineage>
</organism>
<dbReference type="GO" id="GO:0051879">
    <property type="term" value="F:Hsp90 protein binding"/>
    <property type="evidence" value="ECO:0007669"/>
    <property type="project" value="TreeGrafter"/>
</dbReference>
<sequence>MKTLSVLLGVDQDSMDEEEEGAIPPPLPPPKKDTKPEPMEEDLPENKKQALKEKELGNESYKKKDFDTALKHYDRARDLDPTNRTYMTNQASVYFEKGDYSKCLELCEKAIKVE</sequence>
<keyword evidence="2 3" id="KW-0802">TPR repeat</keyword>
<gene>
    <name evidence="5" type="ORF">LYPA_23C003791</name>
</gene>
<feature type="repeat" description="TPR" evidence="3">
    <location>
        <begin position="50"/>
        <end position="83"/>
    </location>
</feature>
<dbReference type="SUPFAM" id="SSF48452">
    <property type="entry name" value="TPR-like"/>
    <property type="match status" value="1"/>
</dbReference>
<evidence type="ECO:0000256" key="2">
    <source>
        <dbReference type="ARBA" id="ARBA00022803"/>
    </source>
</evidence>
<dbReference type="EMBL" id="CAAGRJ010009855">
    <property type="protein sequence ID" value="VFV27294.1"/>
    <property type="molecule type" value="Genomic_DNA"/>
</dbReference>
<dbReference type="Pfam" id="PF07719">
    <property type="entry name" value="TPR_2"/>
    <property type="match status" value="1"/>
</dbReference>
<accession>A0A485N507</accession>
<dbReference type="Pfam" id="PF13181">
    <property type="entry name" value="TPR_8"/>
    <property type="match status" value="1"/>
</dbReference>
<dbReference type="PROSITE" id="PS50293">
    <property type="entry name" value="TPR_REGION"/>
    <property type="match status" value="1"/>
</dbReference>
<dbReference type="PANTHER" id="PTHR22904:SF523">
    <property type="entry name" value="STRESS-INDUCED-PHOSPHOPROTEIN 1"/>
    <property type="match status" value="1"/>
</dbReference>
<keyword evidence="6" id="KW-1185">Reference proteome</keyword>
<dbReference type="SMART" id="SM00028">
    <property type="entry name" value="TPR"/>
    <property type="match status" value="2"/>
</dbReference>
<dbReference type="Gene3D" id="1.25.40.10">
    <property type="entry name" value="Tetratricopeptide repeat domain"/>
    <property type="match status" value="1"/>
</dbReference>
<dbReference type="InterPro" id="IPR019734">
    <property type="entry name" value="TPR_rpt"/>
</dbReference>
<dbReference type="Proteomes" id="UP000386466">
    <property type="component" value="Unassembled WGS sequence"/>
</dbReference>
<dbReference type="InterPro" id="IPR011990">
    <property type="entry name" value="TPR-like_helical_dom_sf"/>
</dbReference>
<feature type="compositionally biased region" description="Basic and acidic residues" evidence="4">
    <location>
        <begin position="30"/>
        <end position="59"/>
    </location>
</feature>
<evidence type="ECO:0000313" key="6">
    <source>
        <dbReference type="Proteomes" id="UP000386466"/>
    </source>
</evidence>
<proteinExistence type="predicted"/>